<dbReference type="InterPro" id="IPR002509">
    <property type="entry name" value="NODB_dom"/>
</dbReference>
<sequence length="228" mass="25531">MKRFIGLFLSLIIILVPNWGQAATQQATPILKIDTDEKIVAITFDDGPDPKYTPIILEILHEQGVRATFFVLGNQAEGNDPLLQWMVKAGHEIGNHGYSHPNMKKLTRAEVYTQIKKAERVILSATGKKPECYRPPGGVITPAILRATYEAGYELIHWSIDPKDWKKSRTAEVITGSLKNKVGAGDIVLFHDGGVNQEESIKALVPFIEDLREQGYRFVTVSEMMEME</sequence>
<dbReference type="Pfam" id="PF01522">
    <property type="entry name" value="Polysacc_deac_1"/>
    <property type="match status" value="1"/>
</dbReference>
<dbReference type="Gene3D" id="3.20.20.370">
    <property type="entry name" value="Glycoside hydrolase/deacetylase"/>
    <property type="match status" value="1"/>
</dbReference>
<name>A0ABS4GID4_9BACL</name>
<reference evidence="3 4" key="1">
    <citation type="submission" date="2021-03" db="EMBL/GenBank/DDBJ databases">
        <title>Genomic Encyclopedia of Type Strains, Phase IV (KMG-IV): sequencing the most valuable type-strain genomes for metagenomic binning, comparative biology and taxonomic classification.</title>
        <authorList>
            <person name="Goeker M."/>
        </authorList>
    </citation>
    <scope>NUCLEOTIDE SEQUENCE [LARGE SCALE GENOMIC DNA]</scope>
    <source>
        <strain evidence="3 4">DSM 24738</strain>
    </source>
</reference>
<dbReference type="PANTHER" id="PTHR10587">
    <property type="entry name" value="GLYCOSYL TRANSFERASE-RELATED"/>
    <property type="match status" value="1"/>
</dbReference>
<feature type="chain" id="PRO_5045167360" evidence="1">
    <location>
        <begin position="23"/>
        <end position="228"/>
    </location>
</feature>
<evidence type="ECO:0000259" key="2">
    <source>
        <dbReference type="PROSITE" id="PS51677"/>
    </source>
</evidence>
<dbReference type="RefSeq" id="WP_342453752.1">
    <property type="nucleotide sequence ID" value="NZ_JAGGKT010000001.1"/>
</dbReference>
<dbReference type="InterPro" id="IPR050248">
    <property type="entry name" value="Polysacc_deacetylase_ArnD"/>
</dbReference>
<evidence type="ECO:0000313" key="3">
    <source>
        <dbReference type="EMBL" id="MBP1930018.1"/>
    </source>
</evidence>
<dbReference type="SUPFAM" id="SSF88713">
    <property type="entry name" value="Glycoside hydrolase/deacetylase"/>
    <property type="match status" value="1"/>
</dbReference>
<dbReference type="PANTHER" id="PTHR10587:SF137">
    <property type="entry name" value="4-DEOXY-4-FORMAMIDO-L-ARABINOSE-PHOSPHOUNDECAPRENOL DEFORMYLASE ARND-RELATED"/>
    <property type="match status" value="1"/>
</dbReference>
<keyword evidence="4" id="KW-1185">Reference proteome</keyword>
<evidence type="ECO:0000256" key="1">
    <source>
        <dbReference type="SAM" id="SignalP"/>
    </source>
</evidence>
<protein>
    <submittedName>
        <fullName evidence="3">Peptidoglycan/xylan/chitin deacetylase (PgdA/CDA1 family)</fullName>
    </submittedName>
</protein>
<feature type="signal peptide" evidence="1">
    <location>
        <begin position="1"/>
        <end position="22"/>
    </location>
</feature>
<comment type="caution">
    <text evidence="3">The sequence shown here is derived from an EMBL/GenBank/DDBJ whole genome shotgun (WGS) entry which is preliminary data.</text>
</comment>
<dbReference type="CDD" id="cd10959">
    <property type="entry name" value="CE4_NodB_like_3"/>
    <property type="match status" value="1"/>
</dbReference>
<gene>
    <name evidence="3" type="ORF">J2Z37_000005</name>
</gene>
<accession>A0ABS4GID4</accession>
<organism evidence="3 4">
    <name type="scientific">Ammoniphilus resinae</name>
    <dbReference type="NCBI Taxonomy" id="861532"/>
    <lineage>
        <taxon>Bacteria</taxon>
        <taxon>Bacillati</taxon>
        <taxon>Bacillota</taxon>
        <taxon>Bacilli</taxon>
        <taxon>Bacillales</taxon>
        <taxon>Paenibacillaceae</taxon>
        <taxon>Aneurinibacillus group</taxon>
        <taxon>Ammoniphilus</taxon>
    </lineage>
</organism>
<proteinExistence type="predicted"/>
<evidence type="ECO:0000313" key="4">
    <source>
        <dbReference type="Proteomes" id="UP001519343"/>
    </source>
</evidence>
<keyword evidence="1" id="KW-0732">Signal</keyword>
<dbReference type="Proteomes" id="UP001519343">
    <property type="component" value="Unassembled WGS sequence"/>
</dbReference>
<dbReference type="PROSITE" id="PS51677">
    <property type="entry name" value="NODB"/>
    <property type="match status" value="1"/>
</dbReference>
<dbReference type="EMBL" id="JAGGKT010000001">
    <property type="protein sequence ID" value="MBP1930018.1"/>
    <property type="molecule type" value="Genomic_DNA"/>
</dbReference>
<dbReference type="InterPro" id="IPR011330">
    <property type="entry name" value="Glyco_hydro/deAcase_b/a-brl"/>
</dbReference>
<feature type="domain" description="NodB homology" evidence="2">
    <location>
        <begin position="38"/>
        <end position="219"/>
    </location>
</feature>